<keyword evidence="3" id="KW-0378">Hydrolase</keyword>
<dbReference type="RefSeq" id="WP_406768406.1">
    <property type="nucleotide sequence ID" value="NZ_JBJHZZ010000001.1"/>
</dbReference>
<evidence type="ECO:0000256" key="1">
    <source>
        <dbReference type="SAM" id="Phobius"/>
    </source>
</evidence>
<name>A0ABW8T0I6_9CLOT</name>
<evidence type="ECO:0000313" key="4">
    <source>
        <dbReference type="Proteomes" id="UP001623591"/>
    </source>
</evidence>
<organism evidence="3 4">
    <name type="scientific">Candidatus Clostridium stratigraminis</name>
    <dbReference type="NCBI Taxonomy" id="3381661"/>
    <lineage>
        <taxon>Bacteria</taxon>
        <taxon>Bacillati</taxon>
        <taxon>Bacillota</taxon>
        <taxon>Clostridia</taxon>
        <taxon>Eubacteriales</taxon>
        <taxon>Clostridiaceae</taxon>
        <taxon>Clostridium</taxon>
    </lineage>
</organism>
<protein>
    <submittedName>
        <fullName evidence="3">Phosphodiester glycosidase family protein</fullName>
    </submittedName>
</protein>
<feature type="transmembrane region" description="Helical" evidence="1">
    <location>
        <begin position="20"/>
        <end position="44"/>
    </location>
</feature>
<accession>A0ABW8T0I6</accession>
<feature type="domain" description="Phosphodiester glycosidase" evidence="2">
    <location>
        <begin position="159"/>
        <end position="340"/>
    </location>
</feature>
<dbReference type="Proteomes" id="UP001623591">
    <property type="component" value="Unassembled WGS sequence"/>
</dbReference>
<keyword evidence="1" id="KW-0812">Transmembrane</keyword>
<dbReference type="Pfam" id="PF09992">
    <property type="entry name" value="NAGPA"/>
    <property type="match status" value="1"/>
</dbReference>
<proteinExistence type="predicted"/>
<reference evidence="3 4" key="1">
    <citation type="submission" date="2024-11" db="EMBL/GenBank/DDBJ databases">
        <authorList>
            <person name="Heng Y.C."/>
            <person name="Lim A.C.H."/>
            <person name="Lee J.K.Y."/>
            <person name="Kittelmann S."/>
        </authorList>
    </citation>
    <scope>NUCLEOTIDE SEQUENCE [LARGE SCALE GENOMIC DNA]</scope>
    <source>
        <strain evidence="3 4">WILCCON 0185</strain>
    </source>
</reference>
<keyword evidence="1" id="KW-0472">Membrane</keyword>
<dbReference type="PANTHER" id="PTHR40446:SF2">
    <property type="entry name" value="N-ACETYLGLUCOSAMINE-1-PHOSPHODIESTER ALPHA-N-ACETYLGLUCOSAMINIDASE"/>
    <property type="match status" value="1"/>
</dbReference>
<keyword evidence="3" id="KW-0326">Glycosidase</keyword>
<keyword evidence="1" id="KW-1133">Transmembrane helix</keyword>
<comment type="caution">
    <text evidence="3">The sequence shown here is derived from an EMBL/GenBank/DDBJ whole genome shotgun (WGS) entry which is preliminary data.</text>
</comment>
<dbReference type="GO" id="GO:0016798">
    <property type="term" value="F:hydrolase activity, acting on glycosyl bonds"/>
    <property type="evidence" value="ECO:0007669"/>
    <property type="project" value="UniProtKB-KW"/>
</dbReference>
<dbReference type="EMBL" id="JBJHZZ010000001">
    <property type="protein sequence ID" value="MFL0245952.1"/>
    <property type="molecule type" value="Genomic_DNA"/>
</dbReference>
<keyword evidence="4" id="KW-1185">Reference proteome</keyword>
<evidence type="ECO:0000313" key="3">
    <source>
        <dbReference type="EMBL" id="MFL0245952.1"/>
    </source>
</evidence>
<dbReference type="InterPro" id="IPR018711">
    <property type="entry name" value="NAGPA"/>
</dbReference>
<sequence>MKMTTKGKSNKKKTKKKFSWKFFIMFIIFEIIFTGVTGPFLLYYGPFQNVKKSMVSAIMQTKTHQYLATTFLSKDSISKILNRDANNLGSWTTGSTADEQLNDVKISNSHDDTITRYDIPGKKFDGYMLEIKDPSRIKVGYTKKLGKEGQRTSQIAENNNAIAAINGGGFTDKSSDGKVWAGTGGTPLGFVISNGNVIFNDMSENEKTSVMAMSSDGHLIIGQKSLADLKKERATQAIAFGPALIVNGKAQKGLDAGPNPRTAIGQKQDGTILMLVIDGRQGLKLGASLQDVQQIMLQFGAWNATNLDGGSSSTMYYDGGVISNPSDPLGERSVATAVYVER</sequence>
<gene>
    <name evidence="3" type="ORF">ACJDUG_03040</name>
</gene>
<dbReference type="PANTHER" id="PTHR40446">
    <property type="entry name" value="N-ACETYLGLUCOSAMINE-1-PHOSPHODIESTER ALPHA-N-ACETYLGLUCOSAMINIDASE"/>
    <property type="match status" value="1"/>
</dbReference>
<evidence type="ECO:0000259" key="2">
    <source>
        <dbReference type="Pfam" id="PF09992"/>
    </source>
</evidence>